<protein>
    <submittedName>
        <fullName evidence="1">Uncharacterized protein</fullName>
    </submittedName>
</protein>
<dbReference type="RefSeq" id="WP_023592184.1">
    <property type="nucleotide sequence ID" value="NC_022911.1"/>
</dbReference>
<sequence length="64" mass="7180">MTTVNAIQWPKKWILGETDSFVSNEVIAKGLDFKKVVQHLVASVPNAMLNGHQAWLDSLVAYLR</sequence>
<evidence type="ECO:0000313" key="1">
    <source>
        <dbReference type="EMBL" id="AHA89863.1"/>
    </source>
</evidence>
<dbReference type="PATRIC" id="fig|1407463.3.peg.986"/>
<name>V5NNW3_HELPX</name>
<gene>
    <name evidence="1" type="ORF">U064_0948</name>
</gene>
<dbReference type="AlphaFoldDB" id="V5NNW3"/>
<dbReference type="Proteomes" id="UP000018543">
    <property type="component" value="Chromosome"/>
</dbReference>
<dbReference type="Gene3D" id="3.30.530.20">
    <property type="match status" value="1"/>
</dbReference>
<organism evidence="1 2">
    <name type="scientific">Helicobacter pylori BM012S</name>
    <dbReference type="NCBI Taxonomy" id="1407463"/>
    <lineage>
        <taxon>Bacteria</taxon>
        <taxon>Pseudomonadati</taxon>
        <taxon>Campylobacterota</taxon>
        <taxon>Epsilonproteobacteria</taxon>
        <taxon>Campylobacterales</taxon>
        <taxon>Helicobacteraceae</taxon>
        <taxon>Helicobacter</taxon>
    </lineage>
</organism>
<evidence type="ECO:0000313" key="2">
    <source>
        <dbReference type="Proteomes" id="UP000018543"/>
    </source>
</evidence>
<dbReference type="EMBL" id="CP006889">
    <property type="protein sequence ID" value="AHA89863.1"/>
    <property type="molecule type" value="Genomic_DNA"/>
</dbReference>
<reference evidence="1 2" key="1">
    <citation type="journal article" date="2013" name="PLoS ONE">
        <title>Helicobacter pylori genomic microevolution during naturally occurring transmission between adults.</title>
        <authorList>
            <person name="Linz B."/>
            <person name="Windsor H.M."/>
            <person name="Gajewski J.P."/>
            <person name="Hake C.M."/>
            <person name="Drautz D.I."/>
            <person name="Schuster S.C."/>
            <person name="Marshall B.J."/>
        </authorList>
    </citation>
    <scope>NUCLEOTIDE SEQUENCE [LARGE SCALE GENOMIC DNA]</scope>
    <source>
        <strain evidence="1 2">BM012S</strain>
    </source>
</reference>
<dbReference type="KEGG" id="hez:U064_0948"/>
<proteinExistence type="predicted"/>
<dbReference type="InterPro" id="IPR023393">
    <property type="entry name" value="START-like_dom_sf"/>
</dbReference>
<dbReference type="HOGENOM" id="CLU_2916252_0_0_7"/>
<accession>V5NNW3</accession>